<dbReference type="GO" id="GO:0003677">
    <property type="term" value="F:DNA binding"/>
    <property type="evidence" value="ECO:0007669"/>
    <property type="project" value="UniProtKB-KW"/>
</dbReference>
<feature type="compositionally biased region" description="Polar residues" evidence="4">
    <location>
        <begin position="8"/>
        <end position="20"/>
    </location>
</feature>
<evidence type="ECO:0000259" key="5">
    <source>
        <dbReference type="PROSITE" id="PS50943"/>
    </source>
</evidence>
<protein>
    <recommendedName>
        <fullName evidence="5">HTH cro/C1-type domain-containing protein</fullName>
    </recommendedName>
</protein>
<dbReference type="SMART" id="SM00470">
    <property type="entry name" value="ParB"/>
    <property type="match status" value="1"/>
</dbReference>
<dbReference type="EMBL" id="UINC01011789">
    <property type="protein sequence ID" value="SVA51804.1"/>
    <property type="molecule type" value="Genomic_DNA"/>
</dbReference>
<evidence type="ECO:0000256" key="1">
    <source>
        <dbReference type="ARBA" id="ARBA00006295"/>
    </source>
</evidence>
<dbReference type="Gene3D" id="3.90.1530.30">
    <property type="match status" value="1"/>
</dbReference>
<dbReference type="InterPro" id="IPR041468">
    <property type="entry name" value="HTH_ParB/Spo0J"/>
</dbReference>
<feature type="domain" description="HTH cro/C1-type" evidence="5">
    <location>
        <begin position="129"/>
        <end position="157"/>
    </location>
</feature>
<evidence type="ECO:0000256" key="4">
    <source>
        <dbReference type="SAM" id="MobiDB-lite"/>
    </source>
</evidence>
<gene>
    <name evidence="6" type="ORF">METZ01_LOCUS104658</name>
</gene>
<dbReference type="InterPro" id="IPR036086">
    <property type="entry name" value="ParB/Sulfiredoxin_sf"/>
</dbReference>
<dbReference type="PANTHER" id="PTHR33375:SF1">
    <property type="entry name" value="CHROMOSOME-PARTITIONING PROTEIN PARB-RELATED"/>
    <property type="match status" value="1"/>
</dbReference>
<comment type="similarity">
    <text evidence="1">Belongs to the ParB family.</text>
</comment>
<dbReference type="InterPro" id="IPR050336">
    <property type="entry name" value="Chromosome_partition/occlusion"/>
</dbReference>
<organism evidence="6">
    <name type="scientific">marine metagenome</name>
    <dbReference type="NCBI Taxonomy" id="408172"/>
    <lineage>
        <taxon>unclassified sequences</taxon>
        <taxon>metagenomes</taxon>
        <taxon>ecological metagenomes</taxon>
    </lineage>
</organism>
<evidence type="ECO:0000256" key="2">
    <source>
        <dbReference type="ARBA" id="ARBA00022829"/>
    </source>
</evidence>
<dbReference type="FunFam" id="3.90.1530.30:FF:000001">
    <property type="entry name" value="Chromosome partitioning protein ParB"/>
    <property type="match status" value="1"/>
</dbReference>
<evidence type="ECO:0000313" key="6">
    <source>
        <dbReference type="EMBL" id="SVA51804.1"/>
    </source>
</evidence>
<dbReference type="Pfam" id="PF17762">
    <property type="entry name" value="HTH_ParB"/>
    <property type="match status" value="1"/>
</dbReference>
<dbReference type="CDD" id="cd00093">
    <property type="entry name" value="HTH_XRE"/>
    <property type="match status" value="1"/>
</dbReference>
<dbReference type="FunFam" id="1.10.10.2830:FF:000001">
    <property type="entry name" value="Chromosome partitioning protein ParB"/>
    <property type="match status" value="1"/>
</dbReference>
<dbReference type="Pfam" id="PF23552">
    <property type="entry name" value="ParB_C"/>
    <property type="match status" value="1"/>
</dbReference>
<dbReference type="PANTHER" id="PTHR33375">
    <property type="entry name" value="CHROMOSOME-PARTITIONING PROTEIN PARB-RELATED"/>
    <property type="match status" value="1"/>
</dbReference>
<accession>A0A381WH35</accession>
<dbReference type="Pfam" id="PF02195">
    <property type="entry name" value="ParB_N"/>
    <property type="match status" value="1"/>
</dbReference>
<dbReference type="InterPro" id="IPR001387">
    <property type="entry name" value="Cro/C1-type_HTH"/>
</dbReference>
<dbReference type="SUPFAM" id="SSF110849">
    <property type="entry name" value="ParB/Sulfiredoxin"/>
    <property type="match status" value="1"/>
</dbReference>
<proteinExistence type="inferred from homology"/>
<keyword evidence="3" id="KW-0238">DNA-binding</keyword>
<feature type="region of interest" description="Disordered" evidence="4">
    <location>
        <begin position="1"/>
        <end position="22"/>
    </location>
</feature>
<dbReference type="Gene3D" id="1.10.10.2830">
    <property type="match status" value="1"/>
</dbReference>
<dbReference type="NCBIfam" id="TIGR00180">
    <property type="entry name" value="parB_part"/>
    <property type="match status" value="1"/>
</dbReference>
<dbReference type="GO" id="GO:0045881">
    <property type="term" value="P:positive regulation of sporulation resulting in formation of a cellular spore"/>
    <property type="evidence" value="ECO:0007669"/>
    <property type="project" value="TreeGrafter"/>
</dbReference>
<keyword evidence="2" id="KW-0159">Chromosome partition</keyword>
<dbReference type="GO" id="GO:0007059">
    <property type="term" value="P:chromosome segregation"/>
    <property type="evidence" value="ECO:0007669"/>
    <property type="project" value="UniProtKB-KW"/>
</dbReference>
<dbReference type="InterPro" id="IPR004437">
    <property type="entry name" value="ParB/RepB/Spo0J"/>
</dbReference>
<dbReference type="InterPro" id="IPR057240">
    <property type="entry name" value="ParB_dimer_C"/>
</dbReference>
<dbReference type="InterPro" id="IPR003115">
    <property type="entry name" value="ParB_N"/>
</dbReference>
<name>A0A381WH35_9ZZZZ</name>
<dbReference type="CDD" id="cd16393">
    <property type="entry name" value="SPO0J_N"/>
    <property type="match status" value="1"/>
</dbReference>
<dbReference type="PROSITE" id="PS50943">
    <property type="entry name" value="HTH_CROC1"/>
    <property type="match status" value="1"/>
</dbReference>
<evidence type="ECO:0000256" key="3">
    <source>
        <dbReference type="ARBA" id="ARBA00023125"/>
    </source>
</evidence>
<dbReference type="GO" id="GO:0005694">
    <property type="term" value="C:chromosome"/>
    <property type="evidence" value="ECO:0007669"/>
    <property type="project" value="TreeGrafter"/>
</dbReference>
<sequence>MLNASVGDPTQTGDPSASKETLSHIGVEQIHRGRFQPRKHIDEASIEELSQSIKAQGVMQPIVLRRRPEGGYEIIAGERRWRASVKAGLSEVPAVVREVTDEQALALALIENLQREDLNPLEEARALGRLRDEFGLTQQEVADAVGKSRTAVTNLLRLQNLGTRAAQLLEDGSIEMGHARALLPLEQRDQDVAARHIALKRLSVRQAEALVRRMLAGPREKTQRVDADTRRLEKELSEKLGAPVVIRHRSGRKSGSRGQITIRYGSMEELDGILRHFRR</sequence>
<reference evidence="6" key="1">
    <citation type="submission" date="2018-05" db="EMBL/GenBank/DDBJ databases">
        <authorList>
            <person name="Lanie J.A."/>
            <person name="Ng W.-L."/>
            <person name="Kazmierczak K.M."/>
            <person name="Andrzejewski T.M."/>
            <person name="Davidsen T.M."/>
            <person name="Wayne K.J."/>
            <person name="Tettelin H."/>
            <person name="Glass J.I."/>
            <person name="Rusch D."/>
            <person name="Podicherti R."/>
            <person name="Tsui H.-C.T."/>
            <person name="Winkler M.E."/>
        </authorList>
    </citation>
    <scope>NUCLEOTIDE SEQUENCE</scope>
</reference>
<dbReference type="AlphaFoldDB" id="A0A381WH35"/>